<dbReference type="Gene3D" id="2.60.320.10">
    <property type="entry name" value="N-utilization substance G protein NusG, insert domain"/>
    <property type="match status" value="1"/>
</dbReference>
<dbReference type="InterPro" id="IPR038690">
    <property type="entry name" value="NusG_2_sf"/>
</dbReference>
<evidence type="ECO:0000313" key="1">
    <source>
        <dbReference type="EMBL" id="SEA37479.1"/>
    </source>
</evidence>
<dbReference type="AlphaFoldDB" id="A0A1H4ANF3"/>
<dbReference type="OrthoDB" id="47603at2"/>
<organism evidence="1 2">
    <name type="scientific">Desulfuromusa kysingii</name>
    <dbReference type="NCBI Taxonomy" id="37625"/>
    <lineage>
        <taxon>Bacteria</taxon>
        <taxon>Pseudomonadati</taxon>
        <taxon>Thermodesulfobacteriota</taxon>
        <taxon>Desulfuromonadia</taxon>
        <taxon>Desulfuromonadales</taxon>
        <taxon>Geopsychrobacteraceae</taxon>
        <taxon>Desulfuromusa</taxon>
    </lineage>
</organism>
<evidence type="ECO:0000313" key="2">
    <source>
        <dbReference type="Proteomes" id="UP000199409"/>
    </source>
</evidence>
<dbReference type="RefSeq" id="WP_092347384.1">
    <property type="nucleotide sequence ID" value="NZ_FNQN01000005.1"/>
</dbReference>
<proteinExistence type="predicted"/>
<dbReference type="Proteomes" id="UP000199409">
    <property type="component" value="Unassembled WGS sequence"/>
</dbReference>
<accession>A0A1H4ANF3</accession>
<dbReference type="CDD" id="cd09910">
    <property type="entry name" value="NGN-insert_like"/>
    <property type="match status" value="1"/>
</dbReference>
<reference evidence="1 2" key="1">
    <citation type="submission" date="2016-10" db="EMBL/GenBank/DDBJ databases">
        <authorList>
            <person name="de Groot N.N."/>
        </authorList>
    </citation>
    <scope>NUCLEOTIDE SEQUENCE [LARGE SCALE GENOMIC DNA]</scope>
    <source>
        <strain evidence="1 2">DSM 7343</strain>
    </source>
</reference>
<keyword evidence="2" id="KW-1185">Reference proteome</keyword>
<gene>
    <name evidence="1" type="ORF">SAMN05660420_01918</name>
</gene>
<dbReference type="Pfam" id="PF07009">
    <property type="entry name" value="NusG_II"/>
    <property type="match status" value="1"/>
</dbReference>
<dbReference type="STRING" id="37625.SAMN05660420_01918"/>
<name>A0A1H4ANF3_9BACT</name>
<protein>
    <submittedName>
        <fullName evidence="1">Uncharacterized protein</fullName>
    </submittedName>
</protein>
<sequence>MKIFSWTKHLTSFDRRLLVIVAVLVALSFSILLRQSSGARVVVSIDDRTVFVAPLAKDQKVELVGPLGKTVLQVENGAARIISSPCPHKVCMRMGDARHSGDLLACVPNKIVVSIEGDSIGEDAEYDFIQR</sequence>
<dbReference type="EMBL" id="FNQN01000005">
    <property type="protein sequence ID" value="SEA37479.1"/>
    <property type="molecule type" value="Genomic_DNA"/>
</dbReference>